<dbReference type="Proteomes" id="UP000297527">
    <property type="component" value="Unassembled WGS sequence"/>
</dbReference>
<accession>A0A4Z1HK75</accession>
<feature type="region of interest" description="Disordered" evidence="1">
    <location>
        <begin position="1"/>
        <end position="34"/>
    </location>
</feature>
<name>A0A4Z1HK75_9HELO</name>
<dbReference type="EMBL" id="PQXN01000398">
    <property type="protein sequence ID" value="TGO45357.1"/>
    <property type="molecule type" value="Genomic_DNA"/>
</dbReference>
<feature type="compositionally biased region" description="Basic and acidic residues" evidence="1">
    <location>
        <begin position="1"/>
        <end position="11"/>
    </location>
</feature>
<feature type="compositionally biased region" description="Basic and acidic residues" evidence="1">
    <location>
        <begin position="119"/>
        <end position="132"/>
    </location>
</feature>
<dbReference type="AlphaFoldDB" id="A0A4Z1HK75"/>
<evidence type="ECO:0000313" key="2">
    <source>
        <dbReference type="EMBL" id="TGO45357.1"/>
    </source>
</evidence>
<feature type="region of interest" description="Disordered" evidence="1">
    <location>
        <begin position="105"/>
        <end position="132"/>
    </location>
</feature>
<organism evidence="2 3">
    <name type="scientific">Botryotinia convoluta</name>
    <dbReference type="NCBI Taxonomy" id="54673"/>
    <lineage>
        <taxon>Eukaryota</taxon>
        <taxon>Fungi</taxon>
        <taxon>Dikarya</taxon>
        <taxon>Ascomycota</taxon>
        <taxon>Pezizomycotina</taxon>
        <taxon>Leotiomycetes</taxon>
        <taxon>Helotiales</taxon>
        <taxon>Sclerotiniaceae</taxon>
        <taxon>Botryotinia</taxon>
    </lineage>
</organism>
<evidence type="ECO:0000313" key="3">
    <source>
        <dbReference type="Proteomes" id="UP000297527"/>
    </source>
</evidence>
<dbReference type="OrthoDB" id="3527518at2759"/>
<feature type="region of interest" description="Disordered" evidence="1">
    <location>
        <begin position="51"/>
        <end position="71"/>
    </location>
</feature>
<protein>
    <submittedName>
        <fullName evidence="2">Uncharacterized protein</fullName>
    </submittedName>
</protein>
<reference evidence="2 3" key="1">
    <citation type="submission" date="2017-12" db="EMBL/GenBank/DDBJ databases">
        <title>Comparative genomics of Botrytis spp.</title>
        <authorList>
            <person name="Valero-Jimenez C.A."/>
            <person name="Tapia P."/>
            <person name="Veloso J."/>
            <person name="Silva-Moreno E."/>
            <person name="Staats M."/>
            <person name="Valdes J.H."/>
            <person name="Van Kan J.A.L."/>
        </authorList>
    </citation>
    <scope>NUCLEOTIDE SEQUENCE [LARGE SCALE GENOMIC DNA]</scope>
    <source>
        <strain evidence="2 3">MUCL11595</strain>
    </source>
</reference>
<keyword evidence="3" id="KW-1185">Reference proteome</keyword>
<comment type="caution">
    <text evidence="2">The sequence shown here is derived from an EMBL/GenBank/DDBJ whole genome shotgun (WGS) entry which is preliminary data.</text>
</comment>
<sequence length="132" mass="14666">MNSLKFTDKTDMTTPNNTKEGKTKTASAQDGFKTPPSSFLIFPLGSSSQVKASCPGNMRRALPPSPTVGKRGLRTRNNLLGSQRAAQSLPLHHDILYLRLLEETRRQPKNPRGISSIPETRDDFAYSHSLER</sequence>
<evidence type="ECO:0000256" key="1">
    <source>
        <dbReference type="SAM" id="MobiDB-lite"/>
    </source>
</evidence>
<feature type="compositionally biased region" description="Polar residues" evidence="1">
    <location>
        <begin position="12"/>
        <end position="28"/>
    </location>
</feature>
<gene>
    <name evidence="2" type="ORF">BCON_0400g00070</name>
</gene>
<proteinExistence type="predicted"/>